<evidence type="ECO:0000313" key="9">
    <source>
        <dbReference type="Proteomes" id="UP000823990"/>
    </source>
</evidence>
<dbReference type="Pfam" id="PF00348">
    <property type="entry name" value="polyprenyl_synt"/>
    <property type="match status" value="1"/>
</dbReference>
<keyword evidence="5" id="KW-0460">Magnesium</keyword>
<comment type="cofactor">
    <cofactor evidence="1">
        <name>Mg(2+)</name>
        <dbReference type="ChEBI" id="CHEBI:18420"/>
    </cofactor>
</comment>
<reference evidence="8" key="1">
    <citation type="journal article" date="2021" name="PeerJ">
        <title>Extensive microbial diversity within the chicken gut microbiome revealed by metagenomics and culture.</title>
        <authorList>
            <person name="Gilroy R."/>
            <person name="Ravi A."/>
            <person name="Getino M."/>
            <person name="Pursley I."/>
            <person name="Horton D.L."/>
            <person name="Alikhan N.F."/>
            <person name="Baker D."/>
            <person name="Gharbi K."/>
            <person name="Hall N."/>
            <person name="Watson M."/>
            <person name="Adriaenssens E.M."/>
            <person name="Foster-Nyarko E."/>
            <person name="Jarju S."/>
            <person name="Secka A."/>
            <person name="Antonio M."/>
            <person name="Oren A."/>
            <person name="Chaudhuri R.R."/>
            <person name="La Ragione R."/>
            <person name="Hildebrand F."/>
            <person name="Pallen M.J."/>
        </authorList>
    </citation>
    <scope>NUCLEOTIDE SEQUENCE</scope>
    <source>
        <strain evidence="8">12435</strain>
    </source>
</reference>
<dbReference type="PANTHER" id="PTHR43281:SF1">
    <property type="entry name" value="FARNESYL DIPHOSPHATE SYNTHASE"/>
    <property type="match status" value="1"/>
</dbReference>
<dbReference type="InterPro" id="IPR033749">
    <property type="entry name" value="Polyprenyl_synt_CS"/>
</dbReference>
<dbReference type="InterPro" id="IPR008949">
    <property type="entry name" value="Isoprenoid_synthase_dom_sf"/>
</dbReference>
<dbReference type="EMBL" id="DXHS01000096">
    <property type="protein sequence ID" value="HIW02870.1"/>
    <property type="molecule type" value="Genomic_DNA"/>
</dbReference>
<evidence type="ECO:0000256" key="7">
    <source>
        <dbReference type="RuleBase" id="RU004466"/>
    </source>
</evidence>
<sequence>MKGFDERYETLKSMCDGALETAVPETEAGRLADAMRYSLLGGGKRLRPVLYLAVLSSYGRTPSDVDMRVAAAIECIHAYSLVHDDLPAMDNDYMRRGKPSTHAAFGEAVALLAGDALLNLAFSLLAGCACEDACYARIMKLVADCAGAEGMIGGQALEFCSDMSSADAELLGKIARLKTGKLMEAAILSGCIAAGREDEYALWLEYADILGRAFQLKDDLLDIGSGERSLAFVLGAGAEAELDGLCRAADEKLAETGGDPRFLRELTEKMLKRTSD</sequence>
<evidence type="ECO:0000256" key="2">
    <source>
        <dbReference type="ARBA" id="ARBA00006706"/>
    </source>
</evidence>
<dbReference type="GO" id="GO:0046872">
    <property type="term" value="F:metal ion binding"/>
    <property type="evidence" value="ECO:0007669"/>
    <property type="project" value="UniProtKB-KW"/>
</dbReference>
<evidence type="ECO:0000256" key="5">
    <source>
        <dbReference type="ARBA" id="ARBA00022842"/>
    </source>
</evidence>
<evidence type="ECO:0000256" key="1">
    <source>
        <dbReference type="ARBA" id="ARBA00001946"/>
    </source>
</evidence>
<proteinExistence type="inferred from homology"/>
<evidence type="ECO:0000313" key="8">
    <source>
        <dbReference type="EMBL" id="HIW02870.1"/>
    </source>
</evidence>
<dbReference type="PANTHER" id="PTHR43281">
    <property type="entry name" value="FARNESYL DIPHOSPHATE SYNTHASE"/>
    <property type="match status" value="1"/>
</dbReference>
<dbReference type="SUPFAM" id="SSF48576">
    <property type="entry name" value="Terpenoid synthases"/>
    <property type="match status" value="1"/>
</dbReference>
<protein>
    <submittedName>
        <fullName evidence="8">Polyprenyl synthetase family protein</fullName>
    </submittedName>
</protein>
<keyword evidence="4" id="KW-0479">Metal-binding</keyword>
<keyword evidence="6" id="KW-0414">Isoprene biosynthesis</keyword>
<dbReference type="GO" id="GO:0004659">
    <property type="term" value="F:prenyltransferase activity"/>
    <property type="evidence" value="ECO:0007669"/>
    <property type="project" value="InterPro"/>
</dbReference>
<evidence type="ECO:0000256" key="3">
    <source>
        <dbReference type="ARBA" id="ARBA00022679"/>
    </source>
</evidence>
<organism evidence="8 9">
    <name type="scientific">Candidatus Protoclostridium stercorigallinarum</name>
    <dbReference type="NCBI Taxonomy" id="2838741"/>
    <lineage>
        <taxon>Bacteria</taxon>
        <taxon>Bacillati</taxon>
        <taxon>Bacillota</taxon>
        <taxon>Clostridia</taxon>
        <taxon>Candidatus Protoclostridium</taxon>
    </lineage>
</organism>
<accession>A0A9D1TRJ0</accession>
<name>A0A9D1TRJ0_9FIRM</name>
<comment type="similarity">
    <text evidence="2 7">Belongs to the FPP/GGPP synthase family.</text>
</comment>
<evidence type="ECO:0000256" key="4">
    <source>
        <dbReference type="ARBA" id="ARBA00022723"/>
    </source>
</evidence>
<evidence type="ECO:0000256" key="6">
    <source>
        <dbReference type="ARBA" id="ARBA00023229"/>
    </source>
</evidence>
<dbReference type="Gene3D" id="1.10.600.10">
    <property type="entry name" value="Farnesyl Diphosphate Synthase"/>
    <property type="match status" value="1"/>
</dbReference>
<dbReference type="PROSITE" id="PS00723">
    <property type="entry name" value="POLYPRENYL_SYNTHASE_1"/>
    <property type="match status" value="1"/>
</dbReference>
<dbReference type="AlphaFoldDB" id="A0A9D1TRJ0"/>
<dbReference type="InterPro" id="IPR000092">
    <property type="entry name" value="Polyprenyl_synt"/>
</dbReference>
<dbReference type="Proteomes" id="UP000823990">
    <property type="component" value="Unassembled WGS sequence"/>
</dbReference>
<keyword evidence="3 7" id="KW-0808">Transferase</keyword>
<dbReference type="PROSITE" id="PS00444">
    <property type="entry name" value="POLYPRENYL_SYNTHASE_2"/>
    <property type="match status" value="1"/>
</dbReference>
<comment type="caution">
    <text evidence="8">The sequence shown here is derived from an EMBL/GenBank/DDBJ whole genome shotgun (WGS) entry which is preliminary data.</text>
</comment>
<dbReference type="CDD" id="cd00685">
    <property type="entry name" value="Trans_IPPS_HT"/>
    <property type="match status" value="1"/>
</dbReference>
<dbReference type="GO" id="GO:0008299">
    <property type="term" value="P:isoprenoid biosynthetic process"/>
    <property type="evidence" value="ECO:0007669"/>
    <property type="project" value="UniProtKB-KW"/>
</dbReference>
<gene>
    <name evidence="8" type="ORF">H9892_05980</name>
</gene>
<reference evidence="8" key="2">
    <citation type="submission" date="2021-04" db="EMBL/GenBank/DDBJ databases">
        <authorList>
            <person name="Gilroy R."/>
        </authorList>
    </citation>
    <scope>NUCLEOTIDE SEQUENCE</scope>
    <source>
        <strain evidence="8">12435</strain>
    </source>
</reference>
<dbReference type="SFLD" id="SFLDS00005">
    <property type="entry name" value="Isoprenoid_Synthase_Type_I"/>
    <property type="match status" value="1"/>
</dbReference>